<dbReference type="EMBL" id="JAGEOJ010000003">
    <property type="protein sequence ID" value="MBO2447214.1"/>
    <property type="molecule type" value="Genomic_DNA"/>
</dbReference>
<proteinExistence type="predicted"/>
<dbReference type="PRINTS" id="PR00364">
    <property type="entry name" value="DISEASERSIST"/>
</dbReference>
<keyword evidence="3" id="KW-1185">Reference proteome</keyword>
<gene>
    <name evidence="2" type="ORF">J4573_08970</name>
</gene>
<dbReference type="Pfam" id="PF03704">
    <property type="entry name" value="BTAD"/>
    <property type="match status" value="1"/>
</dbReference>
<dbReference type="SUPFAM" id="SSF48452">
    <property type="entry name" value="TPR-like"/>
    <property type="match status" value="2"/>
</dbReference>
<dbReference type="Gene3D" id="1.25.40.10">
    <property type="entry name" value="Tetratricopeptide repeat domain"/>
    <property type="match status" value="3"/>
</dbReference>
<dbReference type="Gene3D" id="1.10.10.10">
    <property type="entry name" value="Winged helix-like DNA-binding domain superfamily/Winged helix DNA-binding domain"/>
    <property type="match status" value="1"/>
</dbReference>
<evidence type="ECO:0000313" key="2">
    <source>
        <dbReference type="EMBL" id="MBO2447214.1"/>
    </source>
</evidence>
<sequence length="1023" mass="110219">MSAEGIRFQILGRPAITAGGIPVAPPRSPVLQGLFGAFLLAGGEPLTTERLTRLVWVDRAGKTSRASVHVGVSRLRKWLVELGVDEVPGAAGLSIDYADGYLLRGLGDNVDLCRFRDLAVKAHALADPDARCRALAEALELRRGPILAGTAYLDRSDQLVRAAEQDIRTAVMDLADSALHTGTPGDAIVAVTGLADELPFDEPLHAALIDLLAASDRPAEALQAYRRLRDRIENELGVEPSGQVQESHLRVLAADQPLAADLESGAETRAPQVPVPAQLPPDIPDFTGRVDEIAFLLESLAGDGLAGPDGARRTQAPAVAAVPGMGGIGKSTLAVHVAHLLKNSFPDGQLYADLHGDSEAPADPAEVLDRFLRTLGTSGSGVPATLEERTALFRSRLAGRRILVLLDNAAAEDQVRPLLPGTPDAAVLITSRTLLTGLEGATLLNLGVLPPAHAVALLSRVIGERRVAAEPTSAMEIVRLCGHIPLAVRIAAARLLGRPHWTLAFLADMLRQERRRLDELAVGDMEVRAGFAMSYRLLPEPTRRAFRSIGLLEAPDFASWAVMALLDVSLAEAQRHLELLIDAHLVNVVGIDGTGQLRYRVHDLIRLYARERSEEEDDPADTSAALERALGAWLWLAEQAADRVPGPCYAAMHGKAPRWTFAQPVAGRLLGDSVRWFTAERAALLAAVHQACELRLDELAWDLAASLEKYFDIRGMYDDWRFAHESALRLCQETGNQRGEAVLMRGLMEVTTWASPSCSGAAMDSMRESGEELLRHFTELGDRCGMADALVAITWGLVAQGAQSEALTSAERALHLSETAAYPAGEARALHVMAIAYGEENVDRALPCLERALPLARTLGNPRFVATVLQFLGAGHALSGHVDTGRDLLNTSIAMARELDDRYLETFSLIYLAKLLAALGDGQAMPTAELALAYSEAGNFQHHLAESLAVLGELHLAAGDHVRAIALLERSVRTWRTRGWLPFLAKTLRTLGEAHAAAGDEAAAQRAWREAGEVYPQADEYCR</sequence>
<protein>
    <submittedName>
        <fullName evidence="2">AfsR family transcriptional regulator</fullName>
    </submittedName>
</protein>
<comment type="caution">
    <text evidence="2">The sequence shown here is derived from an EMBL/GenBank/DDBJ whole genome shotgun (WGS) entry which is preliminary data.</text>
</comment>
<dbReference type="Proteomes" id="UP000669179">
    <property type="component" value="Unassembled WGS sequence"/>
</dbReference>
<name>A0A939PDF1_9ACTN</name>
<dbReference type="PANTHER" id="PTHR47691:SF3">
    <property type="entry name" value="HTH-TYPE TRANSCRIPTIONAL REGULATOR RV0890C-RELATED"/>
    <property type="match status" value="1"/>
</dbReference>
<dbReference type="Gene3D" id="3.40.50.300">
    <property type="entry name" value="P-loop containing nucleotide triphosphate hydrolases"/>
    <property type="match status" value="1"/>
</dbReference>
<evidence type="ECO:0000259" key="1">
    <source>
        <dbReference type="SMART" id="SM01043"/>
    </source>
</evidence>
<dbReference type="RefSeq" id="WP_208254809.1">
    <property type="nucleotide sequence ID" value="NZ_JAGEOJ010000003.1"/>
</dbReference>
<dbReference type="SMART" id="SM01043">
    <property type="entry name" value="BTAD"/>
    <property type="match status" value="1"/>
</dbReference>
<dbReference type="SUPFAM" id="SSF52540">
    <property type="entry name" value="P-loop containing nucleoside triphosphate hydrolases"/>
    <property type="match status" value="1"/>
</dbReference>
<dbReference type="PANTHER" id="PTHR47691">
    <property type="entry name" value="REGULATOR-RELATED"/>
    <property type="match status" value="1"/>
</dbReference>
<dbReference type="CDD" id="cd15831">
    <property type="entry name" value="BTAD"/>
    <property type="match status" value="1"/>
</dbReference>
<evidence type="ECO:0000313" key="3">
    <source>
        <dbReference type="Proteomes" id="UP000669179"/>
    </source>
</evidence>
<feature type="domain" description="Bacterial transcriptional activator" evidence="1">
    <location>
        <begin position="110"/>
        <end position="252"/>
    </location>
</feature>
<organism evidence="2 3">
    <name type="scientific">Actinomadura barringtoniae</name>
    <dbReference type="NCBI Taxonomy" id="1427535"/>
    <lineage>
        <taxon>Bacteria</taxon>
        <taxon>Bacillati</taxon>
        <taxon>Actinomycetota</taxon>
        <taxon>Actinomycetes</taxon>
        <taxon>Streptosporangiales</taxon>
        <taxon>Thermomonosporaceae</taxon>
        <taxon>Actinomadura</taxon>
    </lineage>
</organism>
<dbReference type="GO" id="GO:0043531">
    <property type="term" value="F:ADP binding"/>
    <property type="evidence" value="ECO:0007669"/>
    <property type="project" value="InterPro"/>
</dbReference>
<dbReference type="InterPro" id="IPR036388">
    <property type="entry name" value="WH-like_DNA-bd_sf"/>
</dbReference>
<dbReference type="InterPro" id="IPR011990">
    <property type="entry name" value="TPR-like_helical_dom_sf"/>
</dbReference>
<dbReference type="InterPro" id="IPR027417">
    <property type="entry name" value="P-loop_NTPase"/>
</dbReference>
<dbReference type="AlphaFoldDB" id="A0A939PDF1"/>
<dbReference type="InterPro" id="IPR005158">
    <property type="entry name" value="BTAD"/>
</dbReference>
<accession>A0A939PDF1</accession>
<reference evidence="2" key="1">
    <citation type="submission" date="2021-03" db="EMBL/GenBank/DDBJ databases">
        <authorList>
            <person name="Kanchanasin P."/>
            <person name="Saeng-In P."/>
            <person name="Phongsopitanun W."/>
            <person name="Yuki M."/>
            <person name="Kudo T."/>
            <person name="Ohkuma M."/>
            <person name="Tanasupawat S."/>
        </authorList>
    </citation>
    <scope>NUCLEOTIDE SEQUENCE</scope>
    <source>
        <strain evidence="2">GKU 128</strain>
    </source>
</reference>